<dbReference type="EC" id="1.13.11.93" evidence="6"/>
<sequence>MNHHQFFQHLWRDYVDIAPQAEAIQQLFIERGETIVNDHVAFRTFARSPIELERLEPLLEQLGYHAFGQYKFDTKKLRARAYRHEMDELAPKIFLSELEFEHLSERAQAIIHTLIAQIPKDAVEDPDLFWHGRLWAMPSYDAYSALRDESEYAAWLSVLGLRANHFTVSINHLETMQTLEAVNHLLKAKGYGLNDVGGEIKGSAAVLLEQSSTLADRIAVTFPGGDTHRVPSCFYEFARRYEESPGKLFQGFIEGNADKIFESTHA</sequence>
<evidence type="ECO:0000256" key="1">
    <source>
        <dbReference type="ARBA" id="ARBA00001954"/>
    </source>
</evidence>
<dbReference type="SMART" id="SM01150">
    <property type="entry name" value="DUF1338"/>
    <property type="match status" value="1"/>
</dbReference>
<comment type="similarity">
    <text evidence="5">Belongs to the 2-oxoadipate dioxygenase/decarboxylase family.</text>
</comment>
<dbReference type="AlphaFoldDB" id="A0A4R1GE03"/>
<keyword evidence="4" id="KW-0408">Iron</keyword>
<keyword evidence="2" id="KW-0223">Dioxygenase</keyword>
<keyword evidence="9" id="KW-1185">Reference proteome</keyword>
<dbReference type="GO" id="GO:0051213">
    <property type="term" value="F:dioxygenase activity"/>
    <property type="evidence" value="ECO:0007669"/>
    <property type="project" value="UniProtKB-KW"/>
</dbReference>
<evidence type="ECO:0000256" key="6">
    <source>
        <dbReference type="ARBA" id="ARBA00035023"/>
    </source>
</evidence>
<dbReference type="InterPro" id="IPR009770">
    <property type="entry name" value="HGLS"/>
</dbReference>
<proteinExistence type="inferred from homology"/>
<evidence type="ECO:0000256" key="7">
    <source>
        <dbReference type="ARBA" id="ARBA00035045"/>
    </source>
</evidence>
<gene>
    <name evidence="8" type="ORF">CLV83_3314</name>
</gene>
<evidence type="ECO:0000256" key="3">
    <source>
        <dbReference type="ARBA" id="ARBA00023002"/>
    </source>
</evidence>
<dbReference type="PANTHER" id="PTHR31136:SF5">
    <property type="entry name" value="2-OXOADIPATE DIOXYGENASE_DECARBOXYLASE, CHLOROPLASTIC"/>
    <property type="match status" value="1"/>
</dbReference>
<evidence type="ECO:0000313" key="8">
    <source>
        <dbReference type="EMBL" id="TCK04865.1"/>
    </source>
</evidence>
<dbReference type="RefSeq" id="WP_132294854.1">
    <property type="nucleotide sequence ID" value="NZ_SMFU01000010.1"/>
</dbReference>
<protein>
    <recommendedName>
        <fullName evidence="6">2-oxoadipate dioxygenase/decarboxylase</fullName>
        <ecNumber evidence="6">1.13.11.93</ecNumber>
    </recommendedName>
    <alternativeName>
        <fullName evidence="7">2-hydroxyglutarate synthase</fullName>
    </alternativeName>
</protein>
<evidence type="ECO:0000256" key="4">
    <source>
        <dbReference type="ARBA" id="ARBA00023004"/>
    </source>
</evidence>
<dbReference type="Proteomes" id="UP000294546">
    <property type="component" value="Unassembled WGS sequence"/>
</dbReference>
<dbReference type="OrthoDB" id="506370at2"/>
<comment type="cofactor">
    <cofactor evidence="1">
        <name>Fe(2+)</name>
        <dbReference type="ChEBI" id="CHEBI:29033"/>
    </cofactor>
</comment>
<evidence type="ECO:0000256" key="2">
    <source>
        <dbReference type="ARBA" id="ARBA00022964"/>
    </source>
</evidence>
<evidence type="ECO:0000313" key="9">
    <source>
        <dbReference type="Proteomes" id="UP000294546"/>
    </source>
</evidence>
<accession>A0A4R1GE03</accession>
<keyword evidence="3" id="KW-0560">Oxidoreductase</keyword>
<dbReference type="EMBL" id="SMFU01000010">
    <property type="protein sequence ID" value="TCK04865.1"/>
    <property type="molecule type" value="Genomic_DNA"/>
</dbReference>
<dbReference type="CDD" id="cd16350">
    <property type="entry name" value="VOC_like"/>
    <property type="match status" value="1"/>
</dbReference>
<dbReference type="PANTHER" id="PTHR31136">
    <property type="entry name" value="DUF1338 DOMAIN-CONTAINING PROTEIN"/>
    <property type="match status" value="1"/>
</dbReference>
<organism evidence="8 9">
    <name type="scientific">Marinobacterium mangrovicola</name>
    <dbReference type="NCBI Taxonomy" id="1476959"/>
    <lineage>
        <taxon>Bacteria</taxon>
        <taxon>Pseudomonadati</taxon>
        <taxon>Pseudomonadota</taxon>
        <taxon>Gammaproteobacteria</taxon>
        <taxon>Oceanospirillales</taxon>
        <taxon>Oceanospirillaceae</taxon>
        <taxon>Marinobacterium</taxon>
    </lineage>
</organism>
<reference evidence="8 9" key="1">
    <citation type="submission" date="2019-03" db="EMBL/GenBank/DDBJ databases">
        <title>Genomic Encyclopedia of Archaeal and Bacterial Type Strains, Phase II (KMG-II): from individual species to whole genera.</title>
        <authorList>
            <person name="Goeker M."/>
        </authorList>
    </citation>
    <scope>NUCLEOTIDE SEQUENCE [LARGE SCALE GENOMIC DNA]</scope>
    <source>
        <strain evidence="8 9">DSM 27697</strain>
    </source>
</reference>
<dbReference type="Gene3D" id="3.10.180.50">
    <property type="match status" value="1"/>
</dbReference>
<evidence type="ECO:0000256" key="5">
    <source>
        <dbReference type="ARBA" id="ARBA00035013"/>
    </source>
</evidence>
<comment type="caution">
    <text evidence="8">The sequence shown here is derived from an EMBL/GenBank/DDBJ whole genome shotgun (WGS) entry which is preliminary data.</text>
</comment>
<name>A0A4R1GE03_9GAMM</name>
<dbReference type="Pfam" id="PF07063">
    <property type="entry name" value="HGLS"/>
    <property type="match status" value="1"/>
</dbReference>